<dbReference type="PRINTS" id="PR00956">
    <property type="entry name" value="FLGMOTORFLIN"/>
</dbReference>
<evidence type="ECO:0000256" key="2">
    <source>
        <dbReference type="ARBA" id="ARBA00009226"/>
    </source>
</evidence>
<dbReference type="InterPro" id="IPR012826">
    <property type="entry name" value="FliN"/>
</dbReference>
<evidence type="ECO:0000256" key="4">
    <source>
        <dbReference type="ARBA" id="ARBA00022475"/>
    </source>
</evidence>
<dbReference type="PANTHER" id="PTHR43484:SF1">
    <property type="entry name" value="FLAGELLAR MOTOR SWITCH PROTEIN FLIN"/>
    <property type="match status" value="1"/>
</dbReference>
<organism evidence="10">
    <name type="scientific">Schlesneria paludicola</name>
    <dbReference type="NCBI Taxonomy" id="360056"/>
    <lineage>
        <taxon>Bacteria</taxon>
        <taxon>Pseudomonadati</taxon>
        <taxon>Planctomycetota</taxon>
        <taxon>Planctomycetia</taxon>
        <taxon>Planctomycetales</taxon>
        <taxon>Planctomycetaceae</taxon>
        <taxon>Schlesneria</taxon>
    </lineage>
</organism>
<keyword evidence="10" id="KW-0282">Flagellum</keyword>
<dbReference type="InterPro" id="IPR001543">
    <property type="entry name" value="FliN-like_C"/>
</dbReference>
<keyword evidence="6" id="KW-0283">Flagellar rotation</keyword>
<dbReference type="NCBIfam" id="TIGR02480">
    <property type="entry name" value="fliN"/>
    <property type="match status" value="1"/>
</dbReference>
<accession>A0A7C4LKV6</accession>
<gene>
    <name evidence="10" type="primary">fliN</name>
    <name evidence="10" type="ORF">ENS64_08340</name>
</gene>
<dbReference type="GO" id="GO:0005886">
    <property type="term" value="C:plasma membrane"/>
    <property type="evidence" value="ECO:0007669"/>
    <property type="project" value="UniProtKB-SubCell"/>
</dbReference>
<comment type="caution">
    <text evidence="10">The sequence shown here is derived from an EMBL/GenBank/DDBJ whole genome shotgun (WGS) entry which is preliminary data.</text>
</comment>
<dbReference type="InterPro" id="IPR051469">
    <property type="entry name" value="FliN/MopA/SpaO"/>
</dbReference>
<keyword evidence="7" id="KW-0472">Membrane</keyword>
<comment type="similarity">
    <text evidence="2">Belongs to the FliN/MopA/SpaO family.</text>
</comment>
<dbReference type="GO" id="GO:0071973">
    <property type="term" value="P:bacterial-type flagellum-dependent cell motility"/>
    <property type="evidence" value="ECO:0007669"/>
    <property type="project" value="InterPro"/>
</dbReference>
<evidence type="ECO:0000256" key="5">
    <source>
        <dbReference type="ARBA" id="ARBA00022500"/>
    </source>
</evidence>
<evidence type="ECO:0000256" key="6">
    <source>
        <dbReference type="ARBA" id="ARBA00022779"/>
    </source>
</evidence>
<evidence type="ECO:0000259" key="9">
    <source>
        <dbReference type="Pfam" id="PF01052"/>
    </source>
</evidence>
<evidence type="ECO:0000256" key="8">
    <source>
        <dbReference type="SAM" id="MobiDB-lite"/>
    </source>
</evidence>
<protein>
    <recommendedName>
        <fullName evidence="3">Flagellar motor switch protein FliN</fullName>
    </recommendedName>
</protein>
<feature type="domain" description="Flagellar motor switch protein FliN-like C-terminal" evidence="9">
    <location>
        <begin position="112"/>
        <end position="182"/>
    </location>
</feature>
<dbReference type="EMBL" id="DSVQ01000012">
    <property type="protein sequence ID" value="HGT39255.1"/>
    <property type="molecule type" value="Genomic_DNA"/>
</dbReference>
<dbReference type="GO" id="GO:0003774">
    <property type="term" value="F:cytoskeletal motor activity"/>
    <property type="evidence" value="ECO:0007669"/>
    <property type="project" value="InterPro"/>
</dbReference>
<comment type="subcellular location">
    <subcellularLocation>
        <location evidence="1">Cell membrane</location>
        <topology evidence="1">Peripheral membrane protein</topology>
        <orientation evidence="1">Cytoplasmic side</orientation>
    </subcellularLocation>
</comment>
<proteinExistence type="inferred from homology"/>
<dbReference type="SUPFAM" id="SSF101801">
    <property type="entry name" value="Surface presentation of antigens (SPOA)"/>
    <property type="match status" value="1"/>
</dbReference>
<evidence type="ECO:0000256" key="7">
    <source>
        <dbReference type="ARBA" id="ARBA00023136"/>
    </source>
</evidence>
<name>A0A7C4LKV6_9PLAN</name>
<dbReference type="GO" id="GO:0006935">
    <property type="term" value="P:chemotaxis"/>
    <property type="evidence" value="ECO:0007669"/>
    <property type="project" value="UniProtKB-KW"/>
</dbReference>
<dbReference type="Gene3D" id="2.30.330.10">
    <property type="entry name" value="SpoA-like"/>
    <property type="match status" value="1"/>
</dbReference>
<keyword evidence="5" id="KW-0145">Chemotaxis</keyword>
<dbReference type="GO" id="GO:0009425">
    <property type="term" value="C:bacterial-type flagellum basal body"/>
    <property type="evidence" value="ECO:0007669"/>
    <property type="project" value="InterPro"/>
</dbReference>
<evidence type="ECO:0000256" key="3">
    <source>
        <dbReference type="ARBA" id="ARBA00021897"/>
    </source>
</evidence>
<keyword evidence="4" id="KW-1003">Cell membrane</keyword>
<feature type="compositionally biased region" description="Pro residues" evidence="8">
    <location>
        <begin position="7"/>
        <end position="21"/>
    </location>
</feature>
<evidence type="ECO:0000313" key="10">
    <source>
        <dbReference type="EMBL" id="HGT39255.1"/>
    </source>
</evidence>
<dbReference type="InterPro" id="IPR036429">
    <property type="entry name" value="SpoA-like_sf"/>
</dbReference>
<reference evidence="10" key="1">
    <citation type="journal article" date="2020" name="mSystems">
        <title>Genome- and Community-Level Interaction Insights into Carbon Utilization and Element Cycling Functions of Hydrothermarchaeota in Hydrothermal Sediment.</title>
        <authorList>
            <person name="Zhou Z."/>
            <person name="Liu Y."/>
            <person name="Xu W."/>
            <person name="Pan J."/>
            <person name="Luo Z.H."/>
            <person name="Li M."/>
        </authorList>
    </citation>
    <scope>NUCLEOTIDE SEQUENCE [LARGE SCALE GENOMIC DNA]</scope>
    <source>
        <strain evidence="10">SpSt-508</strain>
    </source>
</reference>
<keyword evidence="10" id="KW-0969">Cilium</keyword>
<dbReference type="Pfam" id="PF01052">
    <property type="entry name" value="FliMN_C"/>
    <property type="match status" value="1"/>
</dbReference>
<evidence type="ECO:0000256" key="1">
    <source>
        <dbReference type="ARBA" id="ARBA00004413"/>
    </source>
</evidence>
<dbReference type="AlphaFoldDB" id="A0A7C4LKV6"/>
<dbReference type="PANTHER" id="PTHR43484">
    <property type="match status" value="1"/>
</dbReference>
<keyword evidence="10" id="KW-0966">Cell projection</keyword>
<dbReference type="InterPro" id="IPR001172">
    <property type="entry name" value="FliN_T3SS_HrcQb"/>
</dbReference>
<sequence length="186" mass="19450">MQAARSGPPPGTTPIVPPAPAMPGASENIPLPSGGGGAAARPITEGQQTAWSLPNPESLLQEAESQLSAALANDYGRPKGPPPELGPPQGFSFPDFSPAPAESQTAQLPISTLQDVELDLRVELGRTELLIEEVLQLREGTVVPLDKLAGDPVDILVNGRLVARGEVLVLNDNFCVRVAEIVTPEM</sequence>
<feature type="region of interest" description="Disordered" evidence="8">
    <location>
        <begin position="1"/>
        <end position="56"/>
    </location>
</feature>
<feature type="region of interest" description="Disordered" evidence="8">
    <location>
        <begin position="73"/>
        <end position="104"/>
    </location>
</feature>